<dbReference type="EMBL" id="FTOR01000011">
    <property type="protein sequence ID" value="SIT32405.1"/>
    <property type="molecule type" value="Genomic_DNA"/>
</dbReference>
<dbReference type="Gene3D" id="3.40.50.720">
    <property type="entry name" value="NAD(P)-binding Rossmann-like Domain"/>
    <property type="match status" value="1"/>
</dbReference>
<protein>
    <recommendedName>
        <fullName evidence="4 6">dTDP-4-dehydrorhamnose reductase</fullName>
        <ecNumber evidence="3 6">1.1.1.133</ecNumber>
    </recommendedName>
</protein>
<comment type="similarity">
    <text evidence="2 6">Belongs to the dTDP-4-dehydrorhamnose reductase family.</text>
</comment>
<dbReference type="InterPro" id="IPR036291">
    <property type="entry name" value="NAD(P)-bd_dom_sf"/>
</dbReference>
<dbReference type="GO" id="GO:0008831">
    <property type="term" value="F:dTDP-4-dehydrorhamnose reductase activity"/>
    <property type="evidence" value="ECO:0007669"/>
    <property type="project" value="UniProtKB-EC"/>
</dbReference>
<sequence>MKPTILVTGGNGQLGFELARLETAFPQFTFVFTDRTTLNIASKDDVLKAFEQYQPAYFVNCAAYTAVDKAETEREAAASINADAVGIIATYCQQHRTQLIHVSTDYVFNGKGTSPYLPDDPTAPLNYYGQTKWEGEQLALKACSNSIIIRTSWVYSEHGNNFVKTMLRLMGQRPELNVVSDQVGCPTYARDLAAAIMHIITVTHSGETLTQGGIYHYSNSGVISWYDFAVGIRNIAGLSCQVHPIPSSAYPTPAARPSYSVMDLKKIQDVYGVPVVPWENSLKECINRLNASL</sequence>
<comment type="catalytic activity">
    <reaction evidence="5">
        <text>dTDP-beta-L-rhamnose + NADP(+) = dTDP-4-dehydro-beta-L-rhamnose + NADPH + H(+)</text>
        <dbReference type="Rhea" id="RHEA:21796"/>
        <dbReference type="ChEBI" id="CHEBI:15378"/>
        <dbReference type="ChEBI" id="CHEBI:57510"/>
        <dbReference type="ChEBI" id="CHEBI:57783"/>
        <dbReference type="ChEBI" id="CHEBI:58349"/>
        <dbReference type="ChEBI" id="CHEBI:62830"/>
        <dbReference type="EC" id="1.1.1.133"/>
    </reaction>
</comment>
<evidence type="ECO:0000259" key="7">
    <source>
        <dbReference type="Pfam" id="PF04321"/>
    </source>
</evidence>
<dbReference type="InterPro" id="IPR005913">
    <property type="entry name" value="dTDP_dehydrorham_reduct"/>
</dbReference>
<evidence type="ECO:0000256" key="6">
    <source>
        <dbReference type="RuleBase" id="RU364082"/>
    </source>
</evidence>
<dbReference type="OrthoDB" id="9803892at2"/>
<name>A0A1N7RBE0_9BACT</name>
<reference evidence="9" key="1">
    <citation type="submission" date="2017-01" db="EMBL/GenBank/DDBJ databases">
        <authorList>
            <person name="Varghese N."/>
            <person name="Submissions S."/>
        </authorList>
    </citation>
    <scope>NUCLEOTIDE SEQUENCE [LARGE SCALE GENOMIC DNA]</scope>
    <source>
        <strain evidence="9">DSM 21054</strain>
    </source>
</reference>
<dbReference type="AlphaFoldDB" id="A0A1N7RBE0"/>
<dbReference type="PANTHER" id="PTHR10491:SF4">
    <property type="entry name" value="METHIONINE ADENOSYLTRANSFERASE 2 SUBUNIT BETA"/>
    <property type="match status" value="1"/>
</dbReference>
<dbReference type="Proteomes" id="UP000186917">
    <property type="component" value="Unassembled WGS sequence"/>
</dbReference>
<dbReference type="NCBIfam" id="TIGR01214">
    <property type="entry name" value="rmlD"/>
    <property type="match status" value="1"/>
</dbReference>
<dbReference type="Gene3D" id="3.90.25.10">
    <property type="entry name" value="UDP-galactose 4-epimerase, domain 1"/>
    <property type="match status" value="1"/>
</dbReference>
<keyword evidence="6" id="KW-0560">Oxidoreductase</keyword>
<dbReference type="CDD" id="cd05254">
    <property type="entry name" value="dTDP_HR_like_SDR_e"/>
    <property type="match status" value="1"/>
</dbReference>
<dbReference type="InterPro" id="IPR029903">
    <property type="entry name" value="RmlD-like-bd"/>
</dbReference>
<proteinExistence type="inferred from homology"/>
<comment type="pathway">
    <text evidence="1 6">Carbohydrate biosynthesis; dTDP-L-rhamnose biosynthesis.</text>
</comment>
<keyword evidence="6" id="KW-0521">NADP</keyword>
<feature type="domain" description="RmlD-like substrate binding" evidence="7">
    <location>
        <begin position="4"/>
        <end position="289"/>
    </location>
</feature>
<keyword evidence="9" id="KW-1185">Reference proteome</keyword>
<dbReference type="UniPathway" id="UPA00124"/>
<dbReference type="RefSeq" id="WP_076381976.1">
    <property type="nucleotide sequence ID" value="NZ_AP017422.1"/>
</dbReference>
<dbReference type="STRING" id="477680.SAMN05421788_111126"/>
<dbReference type="GO" id="GO:0005829">
    <property type="term" value="C:cytosol"/>
    <property type="evidence" value="ECO:0007669"/>
    <property type="project" value="TreeGrafter"/>
</dbReference>
<dbReference type="EC" id="1.1.1.133" evidence="3 6"/>
<evidence type="ECO:0000313" key="9">
    <source>
        <dbReference type="Proteomes" id="UP000186917"/>
    </source>
</evidence>
<evidence type="ECO:0000256" key="5">
    <source>
        <dbReference type="ARBA" id="ARBA00048200"/>
    </source>
</evidence>
<evidence type="ECO:0000256" key="2">
    <source>
        <dbReference type="ARBA" id="ARBA00010944"/>
    </source>
</evidence>
<evidence type="ECO:0000256" key="4">
    <source>
        <dbReference type="ARBA" id="ARBA00017099"/>
    </source>
</evidence>
<dbReference type="GO" id="GO:0019305">
    <property type="term" value="P:dTDP-rhamnose biosynthetic process"/>
    <property type="evidence" value="ECO:0007669"/>
    <property type="project" value="UniProtKB-UniPathway"/>
</dbReference>
<dbReference type="PANTHER" id="PTHR10491">
    <property type="entry name" value="DTDP-4-DEHYDRORHAMNOSE REDUCTASE"/>
    <property type="match status" value="1"/>
</dbReference>
<evidence type="ECO:0000256" key="3">
    <source>
        <dbReference type="ARBA" id="ARBA00012929"/>
    </source>
</evidence>
<organism evidence="8 9">
    <name type="scientific">Filimonas lacunae</name>
    <dbReference type="NCBI Taxonomy" id="477680"/>
    <lineage>
        <taxon>Bacteria</taxon>
        <taxon>Pseudomonadati</taxon>
        <taxon>Bacteroidota</taxon>
        <taxon>Chitinophagia</taxon>
        <taxon>Chitinophagales</taxon>
        <taxon>Chitinophagaceae</taxon>
        <taxon>Filimonas</taxon>
    </lineage>
</organism>
<dbReference type="Pfam" id="PF04321">
    <property type="entry name" value="RmlD_sub_bind"/>
    <property type="match status" value="1"/>
</dbReference>
<accession>A0A1N7RBE0</accession>
<evidence type="ECO:0000256" key="1">
    <source>
        <dbReference type="ARBA" id="ARBA00004781"/>
    </source>
</evidence>
<dbReference type="SUPFAM" id="SSF51735">
    <property type="entry name" value="NAD(P)-binding Rossmann-fold domains"/>
    <property type="match status" value="1"/>
</dbReference>
<comment type="function">
    <text evidence="6">Catalyzes the reduction of dTDP-6-deoxy-L-lyxo-4-hexulose to yield dTDP-L-rhamnose.</text>
</comment>
<gene>
    <name evidence="8" type="ORF">SAMN05421788_111126</name>
</gene>
<evidence type="ECO:0000313" key="8">
    <source>
        <dbReference type="EMBL" id="SIT32405.1"/>
    </source>
</evidence>